<dbReference type="GO" id="GO:0005524">
    <property type="term" value="F:ATP binding"/>
    <property type="evidence" value="ECO:0007669"/>
    <property type="project" value="InterPro"/>
</dbReference>
<sequence length="102" mass="11909">MIVTSDQSFLERHNLKVWKKVGEGAFAKVYLVKFGNPEDENATTIATKVINMSRVSSKFVEKFLPRELDVLVKLKHPYIVQASMKKVYYTNRNNNYYYNIQA</sequence>
<dbReference type="InterPro" id="IPR001245">
    <property type="entry name" value="Ser-Thr/Tyr_kinase_cat_dom"/>
</dbReference>
<dbReference type="InterPro" id="IPR000719">
    <property type="entry name" value="Prot_kinase_dom"/>
</dbReference>
<dbReference type="Pfam" id="PF07714">
    <property type="entry name" value="PK_Tyr_Ser-Thr"/>
    <property type="match status" value="1"/>
</dbReference>
<evidence type="ECO:0000313" key="2">
    <source>
        <dbReference type="EMBL" id="MBY16015.1"/>
    </source>
</evidence>
<dbReference type="SUPFAM" id="SSF56112">
    <property type="entry name" value="Protein kinase-like (PK-like)"/>
    <property type="match status" value="1"/>
</dbReference>
<dbReference type="AlphaFoldDB" id="A0A2S2NFT7"/>
<dbReference type="PROSITE" id="PS50011">
    <property type="entry name" value="PROTEIN_KINASE_DOM"/>
    <property type="match status" value="1"/>
</dbReference>
<dbReference type="GO" id="GO:0004672">
    <property type="term" value="F:protein kinase activity"/>
    <property type="evidence" value="ECO:0007669"/>
    <property type="project" value="InterPro"/>
</dbReference>
<evidence type="ECO:0000259" key="1">
    <source>
        <dbReference type="PROSITE" id="PS50011"/>
    </source>
</evidence>
<organism evidence="2">
    <name type="scientific">Schizaphis graminum</name>
    <name type="common">Green bug aphid</name>
    <dbReference type="NCBI Taxonomy" id="13262"/>
    <lineage>
        <taxon>Eukaryota</taxon>
        <taxon>Metazoa</taxon>
        <taxon>Ecdysozoa</taxon>
        <taxon>Arthropoda</taxon>
        <taxon>Hexapoda</taxon>
        <taxon>Insecta</taxon>
        <taxon>Pterygota</taxon>
        <taxon>Neoptera</taxon>
        <taxon>Paraneoptera</taxon>
        <taxon>Hemiptera</taxon>
        <taxon>Sternorrhyncha</taxon>
        <taxon>Aphidomorpha</taxon>
        <taxon>Aphidoidea</taxon>
        <taxon>Aphididae</taxon>
        <taxon>Aphidini</taxon>
        <taxon>Schizaphis</taxon>
    </lineage>
</organism>
<accession>A0A2S2NFT7</accession>
<dbReference type="EMBL" id="GGMR01003396">
    <property type="protein sequence ID" value="MBY16015.1"/>
    <property type="molecule type" value="Transcribed_RNA"/>
</dbReference>
<feature type="domain" description="Protein kinase" evidence="1">
    <location>
        <begin position="15"/>
        <end position="102"/>
    </location>
</feature>
<protein>
    <submittedName>
        <fullName evidence="2">Testis-specific serine/threonine-protein kinase 6</fullName>
    </submittedName>
</protein>
<dbReference type="InterPro" id="IPR011009">
    <property type="entry name" value="Kinase-like_dom_sf"/>
</dbReference>
<keyword evidence="2" id="KW-0808">Transferase</keyword>
<reference evidence="2" key="1">
    <citation type="submission" date="2018-04" db="EMBL/GenBank/DDBJ databases">
        <title>Transcriptome of Schizaphis graminum biotype I.</title>
        <authorList>
            <person name="Scully E.D."/>
            <person name="Geib S.M."/>
            <person name="Palmer N.A."/>
            <person name="Koch K."/>
            <person name="Bradshaw J."/>
            <person name="Heng-Moss T."/>
            <person name="Sarath G."/>
        </authorList>
    </citation>
    <scope>NUCLEOTIDE SEQUENCE</scope>
</reference>
<proteinExistence type="predicted"/>
<name>A0A2S2NFT7_SCHGA</name>
<dbReference type="Gene3D" id="3.30.200.20">
    <property type="entry name" value="Phosphorylase Kinase, domain 1"/>
    <property type="match status" value="1"/>
</dbReference>
<gene>
    <name evidence="2" type="primary">Tssk6</name>
    <name evidence="2" type="ORF">g.21077</name>
</gene>
<keyword evidence="2" id="KW-0418">Kinase</keyword>